<comment type="subunit">
    <text evidence="6">Part of the activated spliceosome B/catalytic step 1 spliceosome, one of the forms of the spliceosome which has a well-formed active site but still cannot catalyze the branching reaction and is composed at least of 52 proteins, the U2, U5 and U6 snRNAs and the pre-mRNA. Recruited during early steps of activated spliceosome B maturation, it is probably one of the first proteins released from this complex as he matures to the spliceosome C complex. Component of the minor spliceosome, which splices U12-type introns.</text>
</comment>
<feature type="compositionally biased region" description="Basic and acidic residues" evidence="7">
    <location>
        <begin position="669"/>
        <end position="682"/>
    </location>
</feature>
<dbReference type="SUPFAM" id="SSF50891">
    <property type="entry name" value="Cyclophilin-like"/>
    <property type="match status" value="1"/>
</dbReference>
<feature type="region of interest" description="Disordered" evidence="7">
    <location>
        <begin position="657"/>
        <end position="682"/>
    </location>
</feature>
<evidence type="ECO:0000256" key="6">
    <source>
        <dbReference type="ARBA" id="ARBA00046368"/>
    </source>
</evidence>
<feature type="compositionally biased region" description="Basic and acidic residues" evidence="7">
    <location>
        <begin position="218"/>
        <end position="240"/>
    </location>
</feature>
<evidence type="ECO:0000256" key="5">
    <source>
        <dbReference type="ARBA" id="ARBA00042090"/>
    </source>
</evidence>
<dbReference type="PANTHER" id="PTHR45625">
    <property type="entry name" value="PEPTIDYL-PROLYL CIS-TRANS ISOMERASE-RELATED"/>
    <property type="match status" value="1"/>
</dbReference>
<evidence type="ECO:0000256" key="7">
    <source>
        <dbReference type="SAM" id="MobiDB-lite"/>
    </source>
</evidence>
<sequence>MSNIYIQEPPSNGKVLVKTTVGDIDIELWSKEAPKACRNFVQLCLEGYYDGTSFHRVVKDFIVQGGDPTDTGEGGESVYGAPFKDEFHTRLRFVRRGLVAMANAGPHDNGSQFFFTMGTTPELMNKHTIFGKVVGDTLYNMLKLQEVEVDEASERPTDPHKIISTEVLNNPFEDIVPRQLKRPKNKDEEKKVKSKSKATKNFSLLSFGDEAEDDEEQVDKATESFRGKSKSSHDLTDDPRLSSVPAVDKDRAAAAEAEKLKSLAEGSPDGKARKREGEEKNTDGEEEETAEKVESQKDETVKKKSNSPEDSKKQKLDSPEETKKPKTETKPEVKRKSRFEPLESEKKKSPEPVKTSSTPEDSDAKKRKPEAESDSKKNVKEEVREEGRKKKQEPEPSQDSKKRKSDDPHKDEGKKRSKEAEDEEKKKRRGEGKEEEGRKKRKGEEVKEEGKKKVKTEAVNSPKPTEKDKNPKDDTRQKVKKEKEVESPRGKETKSLLGFVEEDKQNRMDDIKKEQRKLQRDIKDSKKRVTTEDKPKVKVEDEDEADEKKDPDTEENDLLAVVKKERMKYKQRKKQLGRKEDREAATLAMLAKFQNKLTTARTLAGDYDDDPPEEKKAEEEAEDDDDDMSWLRHKLIFEDAATKAKVIDANISDLDRYTLVDPRNPLNQRRRETSKRAMKDKR</sequence>
<feature type="region of interest" description="Disordered" evidence="7">
    <location>
        <begin position="174"/>
        <end position="560"/>
    </location>
</feature>
<comment type="subcellular location">
    <subcellularLocation>
        <location evidence="1">Nucleus</location>
    </subcellularLocation>
</comment>
<dbReference type="AlphaFoldDB" id="A0AAN9B879"/>
<accession>A0AAN9B879</accession>
<dbReference type="Gene3D" id="2.40.100.10">
    <property type="entry name" value="Cyclophilin-like"/>
    <property type="match status" value="1"/>
</dbReference>
<dbReference type="GO" id="GO:0071013">
    <property type="term" value="C:catalytic step 2 spliceosome"/>
    <property type="evidence" value="ECO:0007669"/>
    <property type="project" value="TreeGrafter"/>
</dbReference>
<dbReference type="PROSITE" id="PS00170">
    <property type="entry name" value="CSA_PPIASE_1"/>
    <property type="match status" value="1"/>
</dbReference>
<evidence type="ECO:0000313" key="9">
    <source>
        <dbReference type="EMBL" id="KAK7100632.1"/>
    </source>
</evidence>
<feature type="domain" description="PPIase cyclophilin-type" evidence="8">
    <location>
        <begin position="19"/>
        <end position="167"/>
    </location>
</feature>
<keyword evidence="10" id="KW-1185">Reference proteome</keyword>
<reference evidence="9 10" key="1">
    <citation type="submission" date="2024-02" db="EMBL/GenBank/DDBJ databases">
        <title>Chromosome-scale genome assembly of the rough periwinkle Littorina saxatilis.</title>
        <authorList>
            <person name="De Jode A."/>
            <person name="Faria R."/>
            <person name="Formenti G."/>
            <person name="Sims Y."/>
            <person name="Smith T.P."/>
            <person name="Tracey A."/>
            <person name="Wood J.M.D."/>
            <person name="Zagrodzka Z.B."/>
            <person name="Johannesson K."/>
            <person name="Butlin R.K."/>
            <person name="Leder E.H."/>
        </authorList>
    </citation>
    <scope>NUCLEOTIDE SEQUENCE [LARGE SCALE GENOMIC DNA]</scope>
    <source>
        <strain evidence="9">Snail1</strain>
        <tissue evidence="9">Muscle</tissue>
    </source>
</reference>
<feature type="compositionally biased region" description="Basic and acidic residues" evidence="7">
    <location>
        <begin position="464"/>
        <end position="494"/>
    </location>
</feature>
<dbReference type="PRINTS" id="PR00153">
    <property type="entry name" value="CSAPPISMRASE"/>
</dbReference>
<dbReference type="PANTHER" id="PTHR45625:SF6">
    <property type="entry name" value="SPLICEOSOME-ASSOCIATED PROTEIN CWC27 HOMOLOG"/>
    <property type="match status" value="1"/>
</dbReference>
<feature type="compositionally biased region" description="Basic and acidic residues" evidence="7">
    <location>
        <begin position="290"/>
        <end position="351"/>
    </location>
</feature>
<gene>
    <name evidence="9" type="ORF">V1264_023549</name>
</gene>
<feature type="compositionally biased region" description="Basic and acidic residues" evidence="7">
    <location>
        <begin position="431"/>
        <end position="451"/>
    </location>
</feature>
<dbReference type="PROSITE" id="PS50072">
    <property type="entry name" value="CSA_PPIASE_2"/>
    <property type="match status" value="1"/>
</dbReference>
<comment type="caution">
    <text evidence="9">The sequence shown here is derived from an EMBL/GenBank/DDBJ whole genome shotgun (WGS) entry which is preliminary data.</text>
</comment>
<dbReference type="GO" id="GO:0006457">
    <property type="term" value="P:protein folding"/>
    <property type="evidence" value="ECO:0007669"/>
    <property type="project" value="InterPro"/>
</dbReference>
<dbReference type="InterPro" id="IPR002130">
    <property type="entry name" value="Cyclophilin-type_PPIase_dom"/>
</dbReference>
<dbReference type="CDD" id="cd01925">
    <property type="entry name" value="cyclophilin_CeCYP16-like"/>
    <property type="match status" value="1"/>
</dbReference>
<feature type="compositionally biased region" description="Basic and acidic residues" evidence="7">
    <location>
        <begin position="369"/>
        <end position="414"/>
    </location>
</feature>
<dbReference type="InterPro" id="IPR029000">
    <property type="entry name" value="Cyclophilin-like_dom_sf"/>
</dbReference>
<evidence type="ECO:0000259" key="8">
    <source>
        <dbReference type="PROSITE" id="PS50072"/>
    </source>
</evidence>
<keyword evidence="3" id="KW-0539">Nucleus</keyword>
<dbReference type="Proteomes" id="UP001374579">
    <property type="component" value="Unassembled WGS sequence"/>
</dbReference>
<dbReference type="EMBL" id="JBAMIC010000011">
    <property type="protein sequence ID" value="KAK7100632.1"/>
    <property type="molecule type" value="Genomic_DNA"/>
</dbReference>
<protein>
    <recommendedName>
        <fullName evidence="4">Spliceosome-associated protein CWC27 homolog</fullName>
    </recommendedName>
    <alternativeName>
        <fullName evidence="5">Probable inactive peptidyl-prolyl cis-trans isomerase CWC27 homolog</fullName>
    </alternativeName>
</protein>
<evidence type="ECO:0000256" key="1">
    <source>
        <dbReference type="ARBA" id="ARBA00004123"/>
    </source>
</evidence>
<evidence type="ECO:0000256" key="2">
    <source>
        <dbReference type="ARBA" id="ARBA00007365"/>
    </source>
</evidence>
<dbReference type="InterPro" id="IPR044666">
    <property type="entry name" value="Cyclophilin_A-like"/>
</dbReference>
<feature type="region of interest" description="Disordered" evidence="7">
    <location>
        <begin position="599"/>
        <end position="626"/>
    </location>
</feature>
<dbReference type="FunFam" id="2.40.100.10:FF:000007">
    <property type="entry name" value="Peptidyl-prolyl cis-trans isomerase CWC27 homolog"/>
    <property type="match status" value="1"/>
</dbReference>
<evidence type="ECO:0000256" key="4">
    <source>
        <dbReference type="ARBA" id="ARBA00040027"/>
    </source>
</evidence>
<evidence type="ECO:0000313" key="10">
    <source>
        <dbReference type="Proteomes" id="UP001374579"/>
    </source>
</evidence>
<evidence type="ECO:0000256" key="3">
    <source>
        <dbReference type="ARBA" id="ARBA00023242"/>
    </source>
</evidence>
<name>A0AAN9B879_9CAEN</name>
<feature type="compositionally biased region" description="Basic and acidic residues" evidence="7">
    <location>
        <begin position="501"/>
        <end position="539"/>
    </location>
</feature>
<comment type="similarity">
    <text evidence="2">Belongs to the cyclophilin-type PPIase family.</text>
</comment>
<proteinExistence type="inferred from homology"/>
<dbReference type="GO" id="GO:0003755">
    <property type="term" value="F:peptidyl-prolyl cis-trans isomerase activity"/>
    <property type="evidence" value="ECO:0007669"/>
    <property type="project" value="InterPro"/>
</dbReference>
<organism evidence="9 10">
    <name type="scientific">Littorina saxatilis</name>
    <dbReference type="NCBI Taxonomy" id="31220"/>
    <lineage>
        <taxon>Eukaryota</taxon>
        <taxon>Metazoa</taxon>
        <taxon>Spiralia</taxon>
        <taxon>Lophotrochozoa</taxon>
        <taxon>Mollusca</taxon>
        <taxon>Gastropoda</taxon>
        <taxon>Caenogastropoda</taxon>
        <taxon>Littorinimorpha</taxon>
        <taxon>Littorinoidea</taxon>
        <taxon>Littorinidae</taxon>
        <taxon>Littorina</taxon>
    </lineage>
</organism>
<feature type="compositionally biased region" description="Basic and acidic residues" evidence="7">
    <location>
        <begin position="247"/>
        <end position="283"/>
    </location>
</feature>
<dbReference type="Pfam" id="PF00160">
    <property type="entry name" value="Pro_isomerase"/>
    <property type="match status" value="1"/>
</dbReference>
<dbReference type="InterPro" id="IPR020892">
    <property type="entry name" value="Cyclophilin-type_PPIase_CS"/>
</dbReference>